<organism evidence="6 7">
    <name type="scientific">Cryptotermes secundus</name>
    <dbReference type="NCBI Taxonomy" id="105785"/>
    <lineage>
        <taxon>Eukaryota</taxon>
        <taxon>Metazoa</taxon>
        <taxon>Ecdysozoa</taxon>
        <taxon>Arthropoda</taxon>
        <taxon>Hexapoda</taxon>
        <taxon>Insecta</taxon>
        <taxon>Pterygota</taxon>
        <taxon>Neoptera</taxon>
        <taxon>Polyneoptera</taxon>
        <taxon>Dictyoptera</taxon>
        <taxon>Blattodea</taxon>
        <taxon>Blattoidea</taxon>
        <taxon>Termitoidae</taxon>
        <taxon>Kalotermitidae</taxon>
        <taxon>Cryptotermitinae</taxon>
        <taxon>Cryptotermes</taxon>
    </lineage>
</organism>
<dbReference type="PANTHER" id="PTHR22780">
    <property type="entry name" value="ADAPTIN, ALPHA/GAMMA/EPSILON"/>
    <property type="match status" value="1"/>
</dbReference>
<dbReference type="InParanoid" id="A0A2J7QPB3"/>
<evidence type="ECO:0000256" key="1">
    <source>
        <dbReference type="ARBA" id="ARBA00004308"/>
    </source>
</evidence>
<dbReference type="InterPro" id="IPR016024">
    <property type="entry name" value="ARM-type_fold"/>
</dbReference>
<evidence type="ECO:0000256" key="2">
    <source>
        <dbReference type="ARBA" id="ARBA00022448"/>
    </source>
</evidence>
<dbReference type="GO" id="GO:0012505">
    <property type="term" value="C:endomembrane system"/>
    <property type="evidence" value="ECO:0007669"/>
    <property type="project" value="UniProtKB-SubCell"/>
</dbReference>
<dbReference type="SUPFAM" id="SSF48371">
    <property type="entry name" value="ARM repeat"/>
    <property type="match status" value="1"/>
</dbReference>
<proteinExistence type="predicted"/>
<comment type="caution">
    <text evidence="6">The sequence shown here is derived from an EMBL/GenBank/DDBJ whole genome shotgun (WGS) entry which is preliminary data.</text>
</comment>
<dbReference type="STRING" id="105785.A0A2J7QPB3"/>
<comment type="subcellular location">
    <subcellularLocation>
        <location evidence="1">Endomembrane system</location>
    </subcellularLocation>
</comment>
<keyword evidence="7" id="KW-1185">Reference proteome</keyword>
<dbReference type="AlphaFoldDB" id="A0A2J7QPB3"/>
<gene>
    <name evidence="6" type="ORF">B7P43_G12873</name>
</gene>
<protein>
    <recommendedName>
        <fullName evidence="5">Clathrin/coatomer adaptor adaptin-like N-terminal domain-containing protein</fullName>
    </recommendedName>
</protein>
<dbReference type="Gene3D" id="1.25.10.10">
    <property type="entry name" value="Leucine-rich Repeat Variant"/>
    <property type="match status" value="1"/>
</dbReference>
<keyword evidence="4" id="KW-0472">Membrane</keyword>
<accession>A0A2J7QPB3</accession>
<name>A0A2J7QPB3_9NEOP</name>
<evidence type="ECO:0000259" key="5">
    <source>
        <dbReference type="Pfam" id="PF01602"/>
    </source>
</evidence>
<dbReference type="InterPro" id="IPR011989">
    <property type="entry name" value="ARM-like"/>
</dbReference>
<dbReference type="InterPro" id="IPR050840">
    <property type="entry name" value="Adaptor_Complx_Large_Subunit"/>
</dbReference>
<keyword evidence="2" id="KW-0813">Transport</keyword>
<evidence type="ECO:0000313" key="7">
    <source>
        <dbReference type="Proteomes" id="UP000235965"/>
    </source>
</evidence>
<keyword evidence="3" id="KW-0653">Protein transport</keyword>
<dbReference type="Proteomes" id="UP000235965">
    <property type="component" value="Unassembled WGS sequence"/>
</dbReference>
<dbReference type="EMBL" id="NEVH01012095">
    <property type="protein sequence ID" value="PNF30421.1"/>
    <property type="molecule type" value="Genomic_DNA"/>
</dbReference>
<feature type="domain" description="Clathrin/coatomer adaptor adaptin-like N-terminal" evidence="5">
    <location>
        <begin position="57"/>
        <end position="550"/>
    </location>
</feature>
<dbReference type="GO" id="GO:0030117">
    <property type="term" value="C:membrane coat"/>
    <property type="evidence" value="ECO:0007669"/>
    <property type="project" value="InterPro"/>
</dbReference>
<evidence type="ECO:0000256" key="3">
    <source>
        <dbReference type="ARBA" id="ARBA00022927"/>
    </source>
</evidence>
<dbReference type="GO" id="GO:0016192">
    <property type="term" value="P:vesicle-mediated transport"/>
    <property type="evidence" value="ECO:0007669"/>
    <property type="project" value="InterPro"/>
</dbReference>
<sequence length="802" mass="89610">MKVALRHVKMSGIFEKSLESIGSLLSPLGTNVGLKHMLERCVTSRTKREEEWMIRDCLRLVKAKLSEPSSKPSTVIKCLAFSIFSELSGYKAEFAYIHAVKLAQNGSLAEKKMGYLACAFLLRECDSLAVLLVNTILRDLTSKNIYVVAMALCASCHVFPHDQVTVLLPVLEEKLKHPSDYIRSKAVIVLHHFYRVFPQLCLQYVTSVKVMVGDKDPGVVAHVLQFLFVVAEDLPDVVMDIMPALVQIQNQILDGKLPLEYAYRGLHAPWMQISIIRLLRYLQEPGLDIYMLIQKTLQNVKLQIENAIGAAMVCECITTLVYHKVGDEMLASALLCVVDLMASPNSNLRYAGLSLLEIVLQQYKLPLSTAQQDVVLTSFCHPDEAMKRRTLSLLCTVAEAHNAETVCTQVVDYVCDQCSHNPHLQHDLISRAVALTDKFPNSQTHWHIAALIRVLPLARDKQAKAIQRRIQLMLLAGNGSLEQRTIARSKVLNILGKYSESKTVSTAVLEVYVWSLSQFCGAEDDQLVLEKLISLGYKVLHNQEPNTIMSYGVQNLLISIIQSAGHIAEKYDTAIDSLEEFLQETLKSHLADAYLRCTCMELLAALPHITVIHKVLQQPIQTETKLDFTLSFLDKYVCESLADNALPYQPKLLHIANPVLEITSLPSNSTTVPLAAAIMSSPCPSPLSSGTGSIVDFPRSESFGSEDSRSWSLRSPQKEDFRAKLLWSQEGRAKNVDSFVYVEHKEEVTPVPSDSKIQYLASLLFNRQEREAAGEEALQRDPLDELLSKDFQKLSASKPGKR</sequence>
<dbReference type="GO" id="GO:0006886">
    <property type="term" value="P:intracellular protein transport"/>
    <property type="evidence" value="ECO:0007669"/>
    <property type="project" value="InterPro"/>
</dbReference>
<evidence type="ECO:0000256" key="4">
    <source>
        <dbReference type="ARBA" id="ARBA00023136"/>
    </source>
</evidence>
<reference evidence="6 7" key="1">
    <citation type="submission" date="2017-12" db="EMBL/GenBank/DDBJ databases">
        <title>Hemimetabolous genomes reveal molecular basis of termite eusociality.</title>
        <authorList>
            <person name="Harrison M.C."/>
            <person name="Jongepier E."/>
            <person name="Robertson H.M."/>
            <person name="Arning N."/>
            <person name="Bitard-Feildel T."/>
            <person name="Chao H."/>
            <person name="Childers C.P."/>
            <person name="Dinh H."/>
            <person name="Doddapaneni H."/>
            <person name="Dugan S."/>
            <person name="Gowin J."/>
            <person name="Greiner C."/>
            <person name="Han Y."/>
            <person name="Hu H."/>
            <person name="Hughes D.S.T."/>
            <person name="Huylmans A.-K."/>
            <person name="Kemena C."/>
            <person name="Kremer L.P.M."/>
            <person name="Lee S.L."/>
            <person name="Lopez-Ezquerra A."/>
            <person name="Mallet L."/>
            <person name="Monroy-Kuhn J.M."/>
            <person name="Moser A."/>
            <person name="Murali S.C."/>
            <person name="Muzny D.M."/>
            <person name="Otani S."/>
            <person name="Piulachs M.-D."/>
            <person name="Poelchau M."/>
            <person name="Qu J."/>
            <person name="Schaub F."/>
            <person name="Wada-Katsumata A."/>
            <person name="Worley K.C."/>
            <person name="Xie Q."/>
            <person name="Ylla G."/>
            <person name="Poulsen M."/>
            <person name="Gibbs R.A."/>
            <person name="Schal C."/>
            <person name="Richards S."/>
            <person name="Belles X."/>
            <person name="Korb J."/>
            <person name="Bornberg-Bauer E."/>
        </authorList>
    </citation>
    <scope>NUCLEOTIDE SEQUENCE [LARGE SCALE GENOMIC DNA]</scope>
    <source>
        <tissue evidence="6">Whole body</tissue>
    </source>
</reference>
<dbReference type="InterPro" id="IPR002553">
    <property type="entry name" value="Clathrin/coatomer_adapt-like_N"/>
</dbReference>
<evidence type="ECO:0000313" key="6">
    <source>
        <dbReference type="EMBL" id="PNF30421.1"/>
    </source>
</evidence>
<dbReference type="OrthoDB" id="29308at2759"/>
<dbReference type="Pfam" id="PF01602">
    <property type="entry name" value="Adaptin_N"/>
    <property type="match status" value="1"/>
</dbReference>